<name>W4K0N0_HETIT</name>
<dbReference type="GeneID" id="20675350"/>
<dbReference type="HOGENOM" id="CLU_1713515_0_0_1"/>
<evidence type="ECO:0000313" key="2">
    <source>
        <dbReference type="Proteomes" id="UP000030671"/>
    </source>
</evidence>
<sequence length="153" mass="17168">MSSLSVRPAQQWIDLLYPSRPGILIGRLVPQNINISGRIGETWSFPTAFHGFRVLPSRAVLRELARIRPLCSRGGSRGRLSSSTVMYSGLSKPGSQRPRFMWTFCIMLAYAQPRGSNVQRGLVKMKWVAIEVATHPPVGIERTIVVRLGRHFI</sequence>
<evidence type="ECO:0000313" key="1">
    <source>
        <dbReference type="EMBL" id="ETW79342.1"/>
    </source>
</evidence>
<gene>
    <name evidence="1" type="ORF">HETIRDRAFT_441320</name>
</gene>
<dbReference type="EMBL" id="KI925461">
    <property type="protein sequence ID" value="ETW79342.1"/>
    <property type="molecule type" value="Genomic_DNA"/>
</dbReference>
<keyword evidence="2" id="KW-1185">Reference proteome</keyword>
<dbReference type="KEGG" id="hir:HETIRDRAFT_441320"/>
<organism evidence="1 2">
    <name type="scientific">Heterobasidion irregulare (strain TC 32-1)</name>
    <dbReference type="NCBI Taxonomy" id="747525"/>
    <lineage>
        <taxon>Eukaryota</taxon>
        <taxon>Fungi</taxon>
        <taxon>Dikarya</taxon>
        <taxon>Basidiomycota</taxon>
        <taxon>Agaricomycotina</taxon>
        <taxon>Agaricomycetes</taxon>
        <taxon>Russulales</taxon>
        <taxon>Bondarzewiaceae</taxon>
        <taxon>Heterobasidion</taxon>
        <taxon>Heterobasidion annosum species complex</taxon>
    </lineage>
</organism>
<dbReference type="AlphaFoldDB" id="W4K0N0"/>
<accession>W4K0N0</accession>
<dbReference type="RefSeq" id="XP_009549580.1">
    <property type="nucleotide sequence ID" value="XM_009551285.1"/>
</dbReference>
<protein>
    <submittedName>
        <fullName evidence="1">Uncharacterized protein</fullName>
    </submittedName>
</protein>
<dbReference type="Proteomes" id="UP000030671">
    <property type="component" value="Unassembled WGS sequence"/>
</dbReference>
<proteinExistence type="predicted"/>
<dbReference type="InParanoid" id="W4K0N0"/>
<reference evidence="1 2" key="1">
    <citation type="journal article" date="2012" name="New Phytol.">
        <title>Insight into trade-off between wood decay and parasitism from the genome of a fungal forest pathogen.</title>
        <authorList>
            <person name="Olson A."/>
            <person name="Aerts A."/>
            <person name="Asiegbu F."/>
            <person name="Belbahri L."/>
            <person name="Bouzid O."/>
            <person name="Broberg A."/>
            <person name="Canback B."/>
            <person name="Coutinho P.M."/>
            <person name="Cullen D."/>
            <person name="Dalman K."/>
            <person name="Deflorio G."/>
            <person name="van Diepen L.T."/>
            <person name="Dunand C."/>
            <person name="Duplessis S."/>
            <person name="Durling M."/>
            <person name="Gonthier P."/>
            <person name="Grimwood J."/>
            <person name="Fossdal C.G."/>
            <person name="Hansson D."/>
            <person name="Henrissat B."/>
            <person name="Hietala A."/>
            <person name="Himmelstrand K."/>
            <person name="Hoffmeister D."/>
            <person name="Hogberg N."/>
            <person name="James T.Y."/>
            <person name="Karlsson M."/>
            <person name="Kohler A."/>
            <person name="Kues U."/>
            <person name="Lee Y.H."/>
            <person name="Lin Y.C."/>
            <person name="Lind M."/>
            <person name="Lindquist E."/>
            <person name="Lombard V."/>
            <person name="Lucas S."/>
            <person name="Lunden K."/>
            <person name="Morin E."/>
            <person name="Murat C."/>
            <person name="Park J."/>
            <person name="Raffaello T."/>
            <person name="Rouze P."/>
            <person name="Salamov A."/>
            <person name="Schmutz J."/>
            <person name="Solheim H."/>
            <person name="Stahlberg J."/>
            <person name="Velez H."/>
            <person name="de Vries R.P."/>
            <person name="Wiebenga A."/>
            <person name="Woodward S."/>
            <person name="Yakovlev I."/>
            <person name="Garbelotto M."/>
            <person name="Martin F."/>
            <person name="Grigoriev I.V."/>
            <person name="Stenlid J."/>
        </authorList>
    </citation>
    <scope>NUCLEOTIDE SEQUENCE [LARGE SCALE GENOMIC DNA]</scope>
    <source>
        <strain evidence="1 2">TC 32-1</strain>
    </source>
</reference>